<dbReference type="RefSeq" id="WP_096476064.1">
    <property type="nucleotide sequence ID" value="NZ_AP018113.1"/>
</dbReference>
<dbReference type="InterPro" id="IPR036271">
    <property type="entry name" value="Tet_transcr_reg_TetR-rel_C_sf"/>
</dbReference>
<dbReference type="PANTHER" id="PTHR30055">
    <property type="entry name" value="HTH-TYPE TRANSCRIPTIONAL REGULATOR RUTR"/>
    <property type="match status" value="1"/>
</dbReference>
<dbReference type="Proteomes" id="UP000218432">
    <property type="component" value="Chromosome 3"/>
</dbReference>
<dbReference type="SUPFAM" id="SSF46689">
    <property type="entry name" value="Homeodomain-like"/>
    <property type="match status" value="1"/>
</dbReference>
<proteinExistence type="predicted"/>
<keyword evidence="2 4" id="KW-0238">DNA-binding</keyword>
<feature type="DNA-binding region" description="H-T-H motif" evidence="4">
    <location>
        <begin position="31"/>
        <end position="50"/>
    </location>
</feature>
<evidence type="ECO:0000313" key="7">
    <source>
        <dbReference type="Proteomes" id="UP000218432"/>
    </source>
</evidence>
<organism evidence="6 7">
    <name type="scientific">Burkholderia stabilis</name>
    <dbReference type="NCBI Taxonomy" id="95485"/>
    <lineage>
        <taxon>Bacteria</taxon>
        <taxon>Pseudomonadati</taxon>
        <taxon>Pseudomonadota</taxon>
        <taxon>Betaproteobacteria</taxon>
        <taxon>Burkholderiales</taxon>
        <taxon>Burkholderiaceae</taxon>
        <taxon>Burkholderia</taxon>
        <taxon>Burkholderia cepacia complex</taxon>
    </lineage>
</organism>
<dbReference type="InterPro" id="IPR050109">
    <property type="entry name" value="HTH-type_TetR-like_transc_reg"/>
</dbReference>
<gene>
    <name evidence="6" type="ORF">BSFP_065750</name>
</gene>
<dbReference type="SUPFAM" id="SSF48498">
    <property type="entry name" value="Tetracyclin repressor-like, C-terminal domain"/>
    <property type="match status" value="1"/>
</dbReference>
<dbReference type="PANTHER" id="PTHR30055:SF234">
    <property type="entry name" value="HTH-TYPE TRANSCRIPTIONAL REGULATOR BETI"/>
    <property type="match status" value="1"/>
</dbReference>
<reference evidence="6 7" key="1">
    <citation type="journal article" date="2017" name="Genome Announc.">
        <title>Complete Genome Sequence of Burkholderia stabilis FERMP-21014.</title>
        <authorList>
            <person name="Konishi K."/>
            <person name="Kumagai T."/>
            <person name="Sakasegawa S."/>
            <person name="Tamura T."/>
        </authorList>
    </citation>
    <scope>NUCLEOTIDE SEQUENCE [LARGE SCALE GENOMIC DNA]</scope>
    <source>
        <strain evidence="6 7">FERMP-21014</strain>
    </source>
</reference>
<keyword evidence="1" id="KW-0805">Transcription regulation</keyword>
<evidence type="ECO:0000256" key="3">
    <source>
        <dbReference type="ARBA" id="ARBA00023163"/>
    </source>
</evidence>
<feature type="domain" description="HTH tetR-type" evidence="5">
    <location>
        <begin position="8"/>
        <end position="68"/>
    </location>
</feature>
<dbReference type="InterPro" id="IPR025996">
    <property type="entry name" value="MT1864/Rv1816-like_C"/>
</dbReference>
<dbReference type="AlphaFoldDB" id="A0A1Y1BUK3"/>
<sequence>MSTDRSNPDVRTRLIEATIRLLATNGPSEVKARSVANEAGLSTIGVYNYFGGVPELLRAVADEGLRRLVAAFEQVPKTDDPLADLCAMALAHRDAARCNAHLYDLMFGLSIHSRYGPARAGASAVPSVHSSAFKAAFALLVDTCARLVETGCVRQTDPVHIGLQLWGAVHGFVTLELAGHFADVADPPSEILVPMCNNLVVGLGATRASVKAATSRVIGLRASTQEVESIAPQTRKRRAT</sequence>
<accession>A0A1Y1BUK3</accession>
<evidence type="ECO:0000256" key="4">
    <source>
        <dbReference type="PROSITE-ProRule" id="PRU00335"/>
    </source>
</evidence>
<evidence type="ECO:0000259" key="5">
    <source>
        <dbReference type="PROSITE" id="PS50977"/>
    </source>
</evidence>
<protein>
    <recommendedName>
        <fullName evidence="5">HTH tetR-type domain-containing protein</fullName>
    </recommendedName>
</protein>
<dbReference type="EMBL" id="AP018113">
    <property type="protein sequence ID" value="BAX63702.1"/>
    <property type="molecule type" value="Genomic_DNA"/>
</dbReference>
<dbReference type="Gene3D" id="1.10.357.10">
    <property type="entry name" value="Tetracycline Repressor, domain 2"/>
    <property type="match status" value="1"/>
</dbReference>
<evidence type="ECO:0000313" key="6">
    <source>
        <dbReference type="EMBL" id="BAX63702.1"/>
    </source>
</evidence>
<dbReference type="PROSITE" id="PS50977">
    <property type="entry name" value="HTH_TETR_2"/>
    <property type="match status" value="1"/>
</dbReference>
<dbReference type="Pfam" id="PF13305">
    <property type="entry name" value="TetR_C_33"/>
    <property type="match status" value="1"/>
</dbReference>
<evidence type="ECO:0000256" key="2">
    <source>
        <dbReference type="ARBA" id="ARBA00023125"/>
    </source>
</evidence>
<name>A0A1Y1BUK3_9BURK</name>
<dbReference type="InterPro" id="IPR001647">
    <property type="entry name" value="HTH_TetR"/>
</dbReference>
<keyword evidence="3" id="KW-0804">Transcription</keyword>
<evidence type="ECO:0000256" key="1">
    <source>
        <dbReference type="ARBA" id="ARBA00023015"/>
    </source>
</evidence>
<dbReference type="InterPro" id="IPR009057">
    <property type="entry name" value="Homeodomain-like_sf"/>
</dbReference>
<dbReference type="Pfam" id="PF00440">
    <property type="entry name" value="TetR_N"/>
    <property type="match status" value="1"/>
</dbReference>
<dbReference type="GO" id="GO:0000976">
    <property type="term" value="F:transcription cis-regulatory region binding"/>
    <property type="evidence" value="ECO:0007669"/>
    <property type="project" value="TreeGrafter"/>
</dbReference>
<dbReference type="GO" id="GO:0003700">
    <property type="term" value="F:DNA-binding transcription factor activity"/>
    <property type="evidence" value="ECO:0007669"/>
    <property type="project" value="TreeGrafter"/>
</dbReference>